<dbReference type="OrthoDB" id="2013972at2759"/>
<evidence type="ECO:0000256" key="6">
    <source>
        <dbReference type="ARBA" id="ARBA00022824"/>
    </source>
</evidence>
<dbReference type="GO" id="GO:0005789">
    <property type="term" value="C:endoplasmic reticulum membrane"/>
    <property type="evidence" value="ECO:0007669"/>
    <property type="project" value="UniProtKB-SubCell"/>
</dbReference>
<dbReference type="Proteomes" id="UP001152795">
    <property type="component" value="Unassembled WGS sequence"/>
</dbReference>
<sequence>MSAVTLHTTNFPLYTVNVLDKDHFVVAGGGGSAKTGVPNALQVFELEYNDKEIKAKKVHEHDSERKAIMNCAAHPKEKSLAVGKENECHLLLVDIKKKTQSKTDKKKKENDTTGGEYKVSTLCSEVTVKCDDEDDDGDFQKVVRFTRDGEHIVTGGSNGYVCILKYPTLKCLHNFKAHETDVDDLDIHPNGKRFVTVSRDTKAYVWKLDEGKREFELFYTGPDGNDSEDAFRIRACRFLTSEKGEIFLYTIQVPSKFDRHKPLPSLIVKWDCSKWVPQLSRVAGLEPLTQMAVSDDGQYVGVGTASGSIAVYISWNLAPLVSISEVHNIFVTGLAFLPPSQSLEQANKEFGLLTISADNTCKLVTLANRREFGIWWLLIGSVLLLYFTFLALSYFGFDL</sequence>
<keyword evidence="12" id="KW-1185">Reference proteome</keyword>
<evidence type="ECO:0000313" key="11">
    <source>
        <dbReference type="EMBL" id="CAB3977683.1"/>
    </source>
</evidence>
<dbReference type="PANTHER" id="PTHR23284:SF0">
    <property type="entry name" value="PROLACTIN REGULATORY ELEMENT-BINDING PROTEIN"/>
    <property type="match status" value="1"/>
</dbReference>
<dbReference type="InterPro" id="IPR036322">
    <property type="entry name" value="WD40_repeat_dom_sf"/>
</dbReference>
<dbReference type="InterPro" id="IPR045260">
    <property type="entry name" value="Sec12-like"/>
</dbReference>
<comment type="caution">
    <text evidence="11">The sequence shown here is derived from an EMBL/GenBank/DDBJ whole genome shotgun (WGS) entry which is preliminary data.</text>
</comment>
<dbReference type="EMBL" id="CACRXK020000063">
    <property type="protein sequence ID" value="CAB3977683.1"/>
    <property type="molecule type" value="Genomic_DNA"/>
</dbReference>
<evidence type="ECO:0000256" key="1">
    <source>
        <dbReference type="ARBA" id="ARBA00004389"/>
    </source>
</evidence>
<keyword evidence="3" id="KW-0853">WD repeat</keyword>
<keyword evidence="6" id="KW-0256">Endoplasmic reticulum</keyword>
<dbReference type="GO" id="GO:0006888">
    <property type="term" value="P:endoplasmic reticulum to Golgi vesicle-mediated transport"/>
    <property type="evidence" value="ECO:0007669"/>
    <property type="project" value="TreeGrafter"/>
</dbReference>
<dbReference type="GO" id="GO:0003400">
    <property type="term" value="P:regulation of COPII vesicle coating"/>
    <property type="evidence" value="ECO:0007669"/>
    <property type="project" value="TreeGrafter"/>
</dbReference>
<evidence type="ECO:0000256" key="4">
    <source>
        <dbReference type="ARBA" id="ARBA00022692"/>
    </source>
</evidence>
<dbReference type="Gene3D" id="2.130.10.10">
    <property type="entry name" value="YVTN repeat-like/Quinoprotein amine dehydrogenase"/>
    <property type="match status" value="1"/>
</dbReference>
<accession>A0A7D9HA13</accession>
<dbReference type="Pfam" id="PF00400">
    <property type="entry name" value="WD40"/>
    <property type="match status" value="1"/>
</dbReference>
<keyword evidence="10" id="KW-0472">Membrane</keyword>
<keyword evidence="9" id="KW-1133">Transmembrane helix</keyword>
<keyword evidence="7" id="KW-0931">ER-Golgi transport</keyword>
<reference evidence="11" key="1">
    <citation type="submission" date="2020-04" db="EMBL/GenBank/DDBJ databases">
        <authorList>
            <person name="Alioto T."/>
            <person name="Alioto T."/>
            <person name="Gomez Garrido J."/>
        </authorList>
    </citation>
    <scope>NUCLEOTIDE SEQUENCE</scope>
    <source>
        <strain evidence="11">A484AB</strain>
    </source>
</reference>
<proteinExistence type="predicted"/>
<keyword evidence="8" id="KW-0653">Protein transport</keyword>
<dbReference type="PROSITE" id="PS50082">
    <property type="entry name" value="WD_REPEATS_2"/>
    <property type="match status" value="1"/>
</dbReference>
<evidence type="ECO:0000256" key="9">
    <source>
        <dbReference type="ARBA" id="ARBA00022989"/>
    </source>
</evidence>
<dbReference type="PANTHER" id="PTHR23284">
    <property type="entry name" value="PROLACTIN REGULATORY ELEMENT BINDING PROTEIN"/>
    <property type="match status" value="1"/>
</dbReference>
<evidence type="ECO:0000256" key="7">
    <source>
        <dbReference type="ARBA" id="ARBA00022892"/>
    </source>
</evidence>
<dbReference type="PROSITE" id="PS50294">
    <property type="entry name" value="WD_REPEATS_REGION"/>
    <property type="match status" value="1"/>
</dbReference>
<keyword evidence="4" id="KW-0812">Transmembrane</keyword>
<protein>
    <submittedName>
        <fullName evidence="11">Prolactin regulatory element-binding -like</fullName>
    </submittedName>
</protein>
<evidence type="ECO:0000256" key="8">
    <source>
        <dbReference type="ARBA" id="ARBA00022927"/>
    </source>
</evidence>
<evidence type="ECO:0000256" key="3">
    <source>
        <dbReference type="ARBA" id="ARBA00022574"/>
    </source>
</evidence>
<dbReference type="AlphaFoldDB" id="A0A7D9HA13"/>
<keyword evidence="2" id="KW-0813">Transport</keyword>
<dbReference type="InterPro" id="IPR001680">
    <property type="entry name" value="WD40_rpt"/>
</dbReference>
<dbReference type="GO" id="GO:0015031">
    <property type="term" value="P:protein transport"/>
    <property type="evidence" value="ECO:0007669"/>
    <property type="project" value="UniProtKB-KW"/>
</dbReference>
<dbReference type="SMART" id="SM00320">
    <property type="entry name" value="WD40"/>
    <property type="match status" value="4"/>
</dbReference>
<name>A0A7D9HA13_PARCT</name>
<evidence type="ECO:0000256" key="10">
    <source>
        <dbReference type="ARBA" id="ARBA00023136"/>
    </source>
</evidence>
<dbReference type="SUPFAM" id="SSF50978">
    <property type="entry name" value="WD40 repeat-like"/>
    <property type="match status" value="1"/>
</dbReference>
<comment type="subcellular location">
    <subcellularLocation>
        <location evidence="1">Endoplasmic reticulum membrane</location>
        <topology evidence="1">Single-pass membrane protein</topology>
    </subcellularLocation>
</comment>
<gene>
    <name evidence="11" type="ORF">PACLA_8A059882</name>
</gene>
<evidence type="ECO:0000313" key="12">
    <source>
        <dbReference type="Proteomes" id="UP001152795"/>
    </source>
</evidence>
<evidence type="ECO:0000256" key="2">
    <source>
        <dbReference type="ARBA" id="ARBA00022448"/>
    </source>
</evidence>
<keyword evidence="5" id="KW-0677">Repeat</keyword>
<dbReference type="GO" id="GO:0005085">
    <property type="term" value="F:guanyl-nucleotide exchange factor activity"/>
    <property type="evidence" value="ECO:0007669"/>
    <property type="project" value="InterPro"/>
</dbReference>
<organism evidence="11 12">
    <name type="scientific">Paramuricea clavata</name>
    <name type="common">Red gorgonian</name>
    <name type="synonym">Violescent sea-whip</name>
    <dbReference type="NCBI Taxonomy" id="317549"/>
    <lineage>
        <taxon>Eukaryota</taxon>
        <taxon>Metazoa</taxon>
        <taxon>Cnidaria</taxon>
        <taxon>Anthozoa</taxon>
        <taxon>Octocorallia</taxon>
        <taxon>Malacalcyonacea</taxon>
        <taxon>Plexauridae</taxon>
        <taxon>Paramuricea</taxon>
    </lineage>
</organism>
<evidence type="ECO:0000256" key="5">
    <source>
        <dbReference type="ARBA" id="ARBA00022737"/>
    </source>
</evidence>
<dbReference type="InterPro" id="IPR015943">
    <property type="entry name" value="WD40/YVTN_repeat-like_dom_sf"/>
</dbReference>